<accession>A0A165CQ38</accession>
<gene>
    <name evidence="1" type="ORF">CALCODRAFT_503836</name>
</gene>
<dbReference type="OrthoDB" id="10437870at2759"/>
<evidence type="ECO:0000313" key="1">
    <source>
        <dbReference type="EMBL" id="KZT51180.1"/>
    </source>
</evidence>
<dbReference type="STRING" id="1353952.A0A165CQ38"/>
<dbReference type="InParanoid" id="A0A165CQ38"/>
<dbReference type="Proteomes" id="UP000076842">
    <property type="component" value="Unassembled WGS sequence"/>
</dbReference>
<dbReference type="SUPFAM" id="SSF52047">
    <property type="entry name" value="RNI-like"/>
    <property type="match status" value="1"/>
</dbReference>
<dbReference type="AlphaFoldDB" id="A0A165CQ38"/>
<sequence length="215" mass="24105">MLDMGPESNEAALVPALDRTIFPSTVPALEELIAPFELAYRLLPGRTIRHLSVPSVLEDLPAIRLAGAITTARRPLESLHLHTYSFDTLERTLPVLLQATPRLSVLSLDFIEIRNQPTLERLNSPAGIFLFTSVPHLARLHLRFTFRSGLLQEDHQVFLDSFKRVCPKLGEITLSSMLRGESVTYARARLLGGGEKWEKVKVVARNEWAFYAAHG</sequence>
<dbReference type="EMBL" id="KV424121">
    <property type="protein sequence ID" value="KZT51180.1"/>
    <property type="molecule type" value="Genomic_DNA"/>
</dbReference>
<keyword evidence="2" id="KW-1185">Reference proteome</keyword>
<proteinExistence type="predicted"/>
<protein>
    <submittedName>
        <fullName evidence="1">Uncharacterized protein</fullName>
    </submittedName>
</protein>
<reference evidence="1 2" key="1">
    <citation type="journal article" date="2016" name="Mol. Biol. Evol.">
        <title>Comparative Genomics of Early-Diverging Mushroom-Forming Fungi Provides Insights into the Origins of Lignocellulose Decay Capabilities.</title>
        <authorList>
            <person name="Nagy L.G."/>
            <person name="Riley R."/>
            <person name="Tritt A."/>
            <person name="Adam C."/>
            <person name="Daum C."/>
            <person name="Floudas D."/>
            <person name="Sun H."/>
            <person name="Yadav J.S."/>
            <person name="Pangilinan J."/>
            <person name="Larsson K.H."/>
            <person name="Matsuura K."/>
            <person name="Barry K."/>
            <person name="Labutti K."/>
            <person name="Kuo R."/>
            <person name="Ohm R.A."/>
            <person name="Bhattacharya S.S."/>
            <person name="Shirouzu T."/>
            <person name="Yoshinaga Y."/>
            <person name="Martin F.M."/>
            <person name="Grigoriev I.V."/>
            <person name="Hibbett D.S."/>
        </authorList>
    </citation>
    <scope>NUCLEOTIDE SEQUENCE [LARGE SCALE GENOMIC DNA]</scope>
    <source>
        <strain evidence="1 2">HHB12733</strain>
    </source>
</reference>
<name>A0A165CQ38_9BASI</name>
<evidence type="ECO:0000313" key="2">
    <source>
        <dbReference type="Proteomes" id="UP000076842"/>
    </source>
</evidence>
<organism evidence="1 2">
    <name type="scientific">Calocera cornea HHB12733</name>
    <dbReference type="NCBI Taxonomy" id="1353952"/>
    <lineage>
        <taxon>Eukaryota</taxon>
        <taxon>Fungi</taxon>
        <taxon>Dikarya</taxon>
        <taxon>Basidiomycota</taxon>
        <taxon>Agaricomycotina</taxon>
        <taxon>Dacrymycetes</taxon>
        <taxon>Dacrymycetales</taxon>
        <taxon>Dacrymycetaceae</taxon>
        <taxon>Calocera</taxon>
    </lineage>
</organism>